<evidence type="ECO:0000313" key="5">
    <source>
        <dbReference type="Proteomes" id="UP000033111"/>
    </source>
</evidence>
<dbReference type="Proteomes" id="UP000033111">
    <property type="component" value="Chromosome"/>
</dbReference>
<dbReference type="GO" id="GO:0046417">
    <property type="term" value="P:chorismate metabolic process"/>
    <property type="evidence" value="ECO:0007669"/>
    <property type="project" value="InterPro"/>
</dbReference>
<dbReference type="EMBL" id="CP009506">
    <property type="protein sequence ID" value="AKB28391.1"/>
    <property type="molecule type" value="Genomic_DNA"/>
</dbReference>
<dbReference type="GeneID" id="24860509"/>
<accession>A0A0E3L8E7</accession>
<evidence type="ECO:0000256" key="2">
    <source>
        <dbReference type="SAM" id="Coils"/>
    </source>
</evidence>
<proteinExistence type="predicted"/>
<dbReference type="RefSeq" id="WP_048171750.1">
    <property type="nucleotide sequence ID" value="NZ_CP009506.1"/>
</dbReference>
<dbReference type="GO" id="GO:0004106">
    <property type="term" value="F:chorismate mutase activity"/>
    <property type="evidence" value="ECO:0007669"/>
    <property type="project" value="UniProtKB-EC"/>
</dbReference>
<dbReference type="HOGENOM" id="CLU_131518_4_1_2"/>
<dbReference type="InterPro" id="IPR002701">
    <property type="entry name" value="CM_II_prokaryot"/>
</dbReference>
<gene>
    <name evidence="4" type="ORF">MSSIT_1672</name>
</gene>
<evidence type="ECO:0000259" key="3">
    <source>
        <dbReference type="PROSITE" id="PS51168"/>
    </source>
</evidence>
<reference evidence="4 5" key="1">
    <citation type="submission" date="2014-07" db="EMBL/GenBank/DDBJ databases">
        <title>Methanogenic archaea and the global carbon cycle.</title>
        <authorList>
            <person name="Henriksen J.R."/>
            <person name="Luke J."/>
            <person name="Reinhart S."/>
            <person name="Benedict M.N."/>
            <person name="Youngblut N.D."/>
            <person name="Metcalf M.E."/>
            <person name="Whitaker R.J."/>
            <person name="Metcalf W.W."/>
        </authorList>
    </citation>
    <scope>NUCLEOTIDE SEQUENCE [LARGE SCALE GENOMIC DNA]</scope>
    <source>
        <strain evidence="4 5">T4/M</strain>
    </source>
</reference>
<dbReference type="Pfam" id="PF01817">
    <property type="entry name" value="CM_2"/>
    <property type="match status" value="1"/>
</dbReference>
<dbReference type="InterPro" id="IPR010950">
    <property type="entry name" value="Chorismate_mutase_arc"/>
</dbReference>
<dbReference type="InterPro" id="IPR036263">
    <property type="entry name" value="Chorismate_II_sf"/>
</dbReference>
<dbReference type="InterPro" id="IPR036979">
    <property type="entry name" value="CM_dom_sf"/>
</dbReference>
<evidence type="ECO:0000256" key="1">
    <source>
        <dbReference type="ARBA" id="ARBA00023235"/>
    </source>
</evidence>
<sequence length="95" mass="10876">MSELESVRKEIEEIDREILSLIDKRVNLAERVLESKRINGTSINDRKQNEVVINRALNTATELNLDLGSIKEIFEILIRMSIERQNELSGKGSLP</sequence>
<keyword evidence="5" id="KW-1185">Reference proteome</keyword>
<dbReference type="EC" id="5.4.99.5" evidence="4"/>
<keyword evidence="1 4" id="KW-0413">Isomerase</keyword>
<dbReference type="SUPFAM" id="SSF48600">
    <property type="entry name" value="Chorismate mutase II"/>
    <property type="match status" value="1"/>
</dbReference>
<keyword evidence="2" id="KW-0175">Coiled coil</keyword>
<dbReference type="NCBIfam" id="TIGR01791">
    <property type="entry name" value="CM_archaeal"/>
    <property type="match status" value="1"/>
</dbReference>
<dbReference type="PATRIC" id="fig|1434120.4.peg.2140"/>
<dbReference type="Gene3D" id="1.20.59.10">
    <property type="entry name" value="Chorismate mutase"/>
    <property type="match status" value="1"/>
</dbReference>
<name>A0A0E3L8E7_9EURY</name>
<organism evidence="4 5">
    <name type="scientific">Methanosarcina siciliae T4/M</name>
    <dbReference type="NCBI Taxonomy" id="1434120"/>
    <lineage>
        <taxon>Archaea</taxon>
        <taxon>Methanobacteriati</taxon>
        <taxon>Methanobacteriota</taxon>
        <taxon>Stenosarchaea group</taxon>
        <taxon>Methanomicrobia</taxon>
        <taxon>Methanosarcinales</taxon>
        <taxon>Methanosarcinaceae</taxon>
        <taxon>Methanosarcina</taxon>
    </lineage>
</organism>
<feature type="domain" description="Chorismate mutase" evidence="3">
    <location>
        <begin position="1"/>
        <end position="89"/>
    </location>
</feature>
<dbReference type="KEGG" id="msw:MSSIT_1672"/>
<protein>
    <submittedName>
        <fullName evidence="4">Chorismate mutase I</fullName>
        <ecNumber evidence="4">5.4.99.5</ecNumber>
    </submittedName>
</protein>
<dbReference type="PROSITE" id="PS51168">
    <property type="entry name" value="CHORISMATE_MUT_2"/>
    <property type="match status" value="1"/>
</dbReference>
<dbReference type="GO" id="GO:0009697">
    <property type="term" value="P:salicylic acid biosynthetic process"/>
    <property type="evidence" value="ECO:0007669"/>
    <property type="project" value="TreeGrafter"/>
</dbReference>
<dbReference type="PANTHER" id="PTHR38041">
    <property type="entry name" value="CHORISMATE MUTASE"/>
    <property type="match status" value="1"/>
</dbReference>
<dbReference type="InterPro" id="IPR051331">
    <property type="entry name" value="Chorismate_mutase-related"/>
</dbReference>
<dbReference type="FunFam" id="1.20.59.10:FF:000013">
    <property type="entry name" value="Chorismate mutase I"/>
    <property type="match status" value="1"/>
</dbReference>
<evidence type="ECO:0000313" key="4">
    <source>
        <dbReference type="EMBL" id="AKB28391.1"/>
    </source>
</evidence>
<feature type="coiled-coil region" evidence="2">
    <location>
        <begin position="4"/>
        <end position="31"/>
    </location>
</feature>
<dbReference type="AlphaFoldDB" id="A0A0E3L8E7"/>
<dbReference type="PANTHER" id="PTHR38041:SF1">
    <property type="entry name" value="CHORISMATE MUTASE"/>
    <property type="match status" value="1"/>
</dbReference>
<dbReference type="SMART" id="SM00830">
    <property type="entry name" value="CM_2"/>
    <property type="match status" value="1"/>
</dbReference>
<dbReference type="OrthoDB" id="107004at2157"/>